<evidence type="ECO:0000313" key="2">
    <source>
        <dbReference type="EMBL" id="AEE48143.1"/>
    </source>
</evidence>
<proteinExistence type="predicted"/>
<keyword evidence="3" id="KW-1185">Reference proteome</keyword>
<dbReference type="Proteomes" id="UP000008461">
    <property type="component" value="Chromosome"/>
</dbReference>
<dbReference type="PANTHER" id="PTHR33490:SF1">
    <property type="entry name" value="SLL1233 PROTEIN"/>
    <property type="match status" value="1"/>
</dbReference>
<dbReference type="RefSeq" id="WP_013762707.1">
    <property type="nucleotide sequence ID" value="NC_015510.1"/>
</dbReference>
<feature type="domain" description="Transglutaminase-like" evidence="1">
    <location>
        <begin position="173"/>
        <end position="249"/>
    </location>
</feature>
<protein>
    <recommendedName>
        <fullName evidence="1">Transglutaminase-like domain-containing protein</fullName>
    </recommendedName>
</protein>
<reference evidence="2 3" key="1">
    <citation type="journal article" date="2011" name="Stand. Genomic Sci.">
        <title>Complete genome sequence of Haliscomenobacter hydrossis type strain (O).</title>
        <authorList>
            <consortium name="US DOE Joint Genome Institute (JGI-PGF)"/>
            <person name="Daligault H."/>
            <person name="Lapidus A."/>
            <person name="Zeytun A."/>
            <person name="Nolan M."/>
            <person name="Lucas S."/>
            <person name="Del Rio T.G."/>
            <person name="Tice H."/>
            <person name="Cheng J.F."/>
            <person name="Tapia R."/>
            <person name="Han C."/>
            <person name="Goodwin L."/>
            <person name="Pitluck S."/>
            <person name="Liolios K."/>
            <person name="Pagani I."/>
            <person name="Ivanova N."/>
            <person name="Huntemann M."/>
            <person name="Mavromatis K."/>
            <person name="Mikhailova N."/>
            <person name="Pati A."/>
            <person name="Chen A."/>
            <person name="Palaniappan K."/>
            <person name="Land M."/>
            <person name="Hauser L."/>
            <person name="Brambilla E.M."/>
            <person name="Rohde M."/>
            <person name="Verbarg S."/>
            <person name="Goker M."/>
            <person name="Bristow J."/>
            <person name="Eisen J.A."/>
            <person name="Markowitz V."/>
            <person name="Hugenholtz P."/>
            <person name="Kyrpides N.C."/>
            <person name="Klenk H.P."/>
            <person name="Woyke T."/>
        </authorList>
    </citation>
    <scope>NUCLEOTIDE SEQUENCE [LARGE SCALE GENOMIC DNA]</scope>
    <source>
        <strain evidence="3">ATCC 27775 / DSM 1100 / LMG 10767 / O</strain>
    </source>
</reference>
<dbReference type="InterPro" id="IPR038765">
    <property type="entry name" value="Papain-like_cys_pep_sf"/>
</dbReference>
<dbReference type="STRING" id="760192.Halhy_0230"/>
<dbReference type="InterPro" id="IPR013589">
    <property type="entry name" value="Bac_transglu_N"/>
</dbReference>
<dbReference type="SMART" id="SM00460">
    <property type="entry name" value="TGc"/>
    <property type="match status" value="1"/>
</dbReference>
<sequence length="1155" mass="132527">MAIKVAIRHSTHYEYDRLIKLWPQTIRLRPAVHSRTEIAAYSLKILPEPHFINWQQDPFGNFLARVVFPDKVKEFKIDVEVIAELRAINPFDFFLEEYAERFPFKYEEQLLKELAPYLEITERGPLLMQFIEDSKKFLNDSTNNFLVNINQNLNRQVNYSIRMEAGIQTCEETLGKALGSCRDSGWVLVQALRHFGLAARFVSGYLVQLKADQKALDGPSGAAEDFTDLHAWTEVYIPGAGWIGLDPTSGLLAEAGHIPLACTPYPASAAPISGSMEPCHTTFHFSNKVDRIHEDPRVTKPYSDGQWADVIALGHHVEQELQAGDVRLTMGGEPTFVSVDDMESEQWNGAADGVEKRKLGNVLVHKLKDIFGKGGFVHYGMGKWYPGEPIPRWAYSLFWRKDGLPMWRKPQWLANLDGEYKYEHTDAEKFIRELAKFIGINPNNIKPGFEDVFYYLWEEGNLPANVDPFKVDLRDSVERRTLMEVLERGLDKPNGYALPIGWNRDTETWWSCVWEFSREHMFLLPGNSPMGLRMPLNRLPVLAPEQKEEPIERDPFEKVGILGEYYDKVGGRYDSPPDERVPKRVSDPKVYAEEEIDEEEAKLKDPQYFIKKKKEEAEKDTFRPTRQMNTLRTAICVEAREGKIYIFMPPCELIEHYLELLAAIESTAERLKIPVIIEGYEPPRDNRVEKLGVTPDPGVIEVNIQPAKNWSEVLHIYDHVFEAARQSRLGSEKFMLDGRHTGTGGGNHVTIGGVTPEDSPMLRRPDLLRSLLCFWQNHPGLSYLFSTAFIGPTSQAPRVDEGRQEMLYELEIAFDQIPEPGEENLPFWLTDRIFRNILVDITGNTHRAEFCIDKLYRPDSSAGRLGILELRAFDMPPSKEMCLVQILLLRTLIAWFWKQPYRQKLVRWGTELHDKYLLHHYVREDLRDVCAQLQAAGFNFKIEWLEPFFEFRFPFLGRAQVGDVGMVLRSAIEPWNVLGEEMSNSGTARFVDSSLERLEVKVTGITSDRYQLLCNGFRIPLRSTGIHGEYVAGIRYKAWEPPSAMHPNLEADVPLVIDVYDTWNKRSIGGCTYHVAHPGGRAYETYPVNSFEAEGRRISRFWDYGHTQAAMTVAPTVDVPTREIQELPPREVAPPKEIPAVAESNWSLDLRRKRR</sequence>
<dbReference type="KEGG" id="hhy:Halhy_0230"/>
<dbReference type="eggNOG" id="COG4196">
    <property type="taxonomic scope" value="Bacteria"/>
</dbReference>
<dbReference type="EMBL" id="CP002691">
    <property type="protein sequence ID" value="AEE48143.1"/>
    <property type="molecule type" value="Genomic_DNA"/>
</dbReference>
<evidence type="ECO:0000259" key="1">
    <source>
        <dbReference type="SMART" id="SM00460"/>
    </source>
</evidence>
<evidence type="ECO:0000313" key="3">
    <source>
        <dbReference type="Proteomes" id="UP000008461"/>
    </source>
</evidence>
<dbReference type="Pfam" id="PF08379">
    <property type="entry name" value="Bact_transglu_N"/>
    <property type="match status" value="1"/>
</dbReference>
<accession>F4KUW7</accession>
<gene>
    <name evidence="2" type="ordered locus">Halhy_0230</name>
</gene>
<dbReference type="HOGENOM" id="CLU_008973_4_0_10"/>
<dbReference type="PANTHER" id="PTHR33490">
    <property type="entry name" value="BLR5614 PROTEIN-RELATED"/>
    <property type="match status" value="1"/>
</dbReference>
<name>F4KUW7_HALH1</name>
<dbReference type="Gene3D" id="3.10.620.30">
    <property type="match status" value="1"/>
</dbReference>
<dbReference type="InterPro" id="IPR018667">
    <property type="entry name" value="DUF2126"/>
</dbReference>
<dbReference type="Pfam" id="PF01841">
    <property type="entry name" value="Transglut_core"/>
    <property type="match status" value="1"/>
</dbReference>
<dbReference type="OrthoDB" id="9804872at2"/>
<dbReference type="eggNOG" id="COG1305">
    <property type="taxonomic scope" value="Bacteria"/>
</dbReference>
<dbReference type="Pfam" id="PF09899">
    <property type="entry name" value="DUF2126"/>
    <property type="match status" value="1"/>
</dbReference>
<dbReference type="AlphaFoldDB" id="F4KUW7"/>
<dbReference type="SUPFAM" id="SSF54001">
    <property type="entry name" value="Cysteine proteinases"/>
    <property type="match status" value="1"/>
</dbReference>
<reference key="2">
    <citation type="submission" date="2011-04" db="EMBL/GenBank/DDBJ databases">
        <title>Complete sequence of chromosome of Haliscomenobacter hydrossis DSM 1100.</title>
        <authorList>
            <consortium name="US DOE Joint Genome Institute (JGI-PGF)"/>
            <person name="Lucas S."/>
            <person name="Han J."/>
            <person name="Lapidus A."/>
            <person name="Bruce D."/>
            <person name="Goodwin L."/>
            <person name="Pitluck S."/>
            <person name="Peters L."/>
            <person name="Kyrpides N."/>
            <person name="Mavromatis K."/>
            <person name="Ivanova N."/>
            <person name="Ovchinnikova G."/>
            <person name="Pagani I."/>
            <person name="Daligault H."/>
            <person name="Detter J.C."/>
            <person name="Han C."/>
            <person name="Land M."/>
            <person name="Hauser L."/>
            <person name="Markowitz V."/>
            <person name="Cheng J.-F."/>
            <person name="Hugenholtz P."/>
            <person name="Woyke T."/>
            <person name="Wu D."/>
            <person name="Verbarg S."/>
            <person name="Frueling A."/>
            <person name="Brambilla E."/>
            <person name="Klenk H.-P."/>
            <person name="Eisen J.A."/>
        </authorList>
    </citation>
    <scope>NUCLEOTIDE SEQUENCE</scope>
    <source>
        <strain>DSM 1100</strain>
    </source>
</reference>
<dbReference type="InterPro" id="IPR002931">
    <property type="entry name" value="Transglutaminase-like"/>
</dbReference>
<organism evidence="2 3">
    <name type="scientific">Haliscomenobacter hydrossis (strain ATCC 27775 / DSM 1100 / LMG 10767 / O)</name>
    <dbReference type="NCBI Taxonomy" id="760192"/>
    <lineage>
        <taxon>Bacteria</taxon>
        <taxon>Pseudomonadati</taxon>
        <taxon>Bacteroidota</taxon>
        <taxon>Saprospiria</taxon>
        <taxon>Saprospirales</taxon>
        <taxon>Haliscomenobacteraceae</taxon>
        <taxon>Haliscomenobacter</taxon>
    </lineage>
</organism>